<comment type="similarity">
    <text evidence="1 4">Belongs to the D-isomer specific 2-hydroxyacid dehydrogenase family.</text>
</comment>
<evidence type="ECO:0000256" key="4">
    <source>
        <dbReference type="RuleBase" id="RU003719"/>
    </source>
</evidence>
<dbReference type="Proteomes" id="UP000321258">
    <property type="component" value="Unassembled WGS sequence"/>
</dbReference>
<dbReference type="PANTHER" id="PTHR43761">
    <property type="entry name" value="D-ISOMER SPECIFIC 2-HYDROXYACID DEHYDROGENASE FAMILY PROTEIN (AFU_ORTHOLOGUE AFUA_1G13630)"/>
    <property type="match status" value="1"/>
</dbReference>
<dbReference type="SUPFAM" id="SSF52283">
    <property type="entry name" value="Formate/glycerate dehydrogenase catalytic domain-like"/>
    <property type="match status" value="1"/>
</dbReference>
<dbReference type="Pfam" id="PF00389">
    <property type="entry name" value="2-Hacid_dh"/>
    <property type="match status" value="1"/>
</dbReference>
<reference evidence="7 8" key="1">
    <citation type="submission" date="2019-07" db="EMBL/GenBank/DDBJ databases">
        <title>Whole genome shotgun sequence of Methylobacterium haplocladii NBRC 107714.</title>
        <authorList>
            <person name="Hosoyama A."/>
            <person name="Uohara A."/>
            <person name="Ohji S."/>
            <person name="Ichikawa N."/>
        </authorList>
    </citation>
    <scope>NUCLEOTIDE SEQUENCE [LARGE SCALE GENOMIC DNA]</scope>
    <source>
        <strain evidence="7 8">NBRC 107714</strain>
    </source>
</reference>
<evidence type="ECO:0000313" key="7">
    <source>
        <dbReference type="EMBL" id="GEO98166.1"/>
    </source>
</evidence>
<dbReference type="GO" id="GO:0006564">
    <property type="term" value="P:L-serine biosynthetic process"/>
    <property type="evidence" value="ECO:0007669"/>
    <property type="project" value="UniProtKB-ARBA"/>
</dbReference>
<dbReference type="PROSITE" id="PS00065">
    <property type="entry name" value="D_2_HYDROXYACID_DH_1"/>
    <property type="match status" value="1"/>
</dbReference>
<evidence type="ECO:0000256" key="1">
    <source>
        <dbReference type="ARBA" id="ARBA00005854"/>
    </source>
</evidence>
<comment type="caution">
    <text evidence="7">The sequence shown here is derived from an EMBL/GenBank/DDBJ whole genome shotgun (WGS) entry which is preliminary data.</text>
</comment>
<keyword evidence="2 4" id="KW-0560">Oxidoreductase</keyword>
<evidence type="ECO:0000256" key="3">
    <source>
        <dbReference type="ARBA" id="ARBA00023027"/>
    </source>
</evidence>
<dbReference type="Pfam" id="PF02826">
    <property type="entry name" value="2-Hacid_dh_C"/>
    <property type="match status" value="1"/>
</dbReference>
<name>A0A512IKE1_9HYPH</name>
<evidence type="ECO:0000259" key="6">
    <source>
        <dbReference type="Pfam" id="PF02826"/>
    </source>
</evidence>
<dbReference type="InterPro" id="IPR029753">
    <property type="entry name" value="D-isomer_DH_CS"/>
</dbReference>
<evidence type="ECO:0000313" key="8">
    <source>
        <dbReference type="Proteomes" id="UP000321258"/>
    </source>
</evidence>
<accession>A0A512IKE1</accession>
<protein>
    <submittedName>
        <fullName evidence="7">Glycerate dehydrogenase</fullName>
    </submittedName>
</protein>
<evidence type="ECO:0000256" key="2">
    <source>
        <dbReference type="ARBA" id="ARBA00023002"/>
    </source>
</evidence>
<dbReference type="InterPro" id="IPR006139">
    <property type="entry name" value="D-isomer_2_OHA_DH_cat_dom"/>
</dbReference>
<gene>
    <name evidence="7" type="ORF">MHA02_05540</name>
</gene>
<dbReference type="PANTHER" id="PTHR43761:SF1">
    <property type="entry name" value="D-ISOMER SPECIFIC 2-HYDROXYACID DEHYDROGENASE CATALYTIC DOMAIN-CONTAINING PROTEIN-RELATED"/>
    <property type="match status" value="1"/>
</dbReference>
<dbReference type="InterPro" id="IPR006140">
    <property type="entry name" value="D-isomer_DH_NAD-bd"/>
</dbReference>
<dbReference type="EMBL" id="BJZT01000005">
    <property type="protein sequence ID" value="GEO98166.1"/>
    <property type="molecule type" value="Genomic_DNA"/>
</dbReference>
<dbReference type="RefSeq" id="WP_147076439.1">
    <property type="nucleotide sequence ID" value="NZ_BJZT01000005.1"/>
</dbReference>
<keyword evidence="3" id="KW-0520">NAD</keyword>
<dbReference type="PROSITE" id="PS00670">
    <property type="entry name" value="D_2_HYDROXYACID_DH_2"/>
    <property type="match status" value="1"/>
</dbReference>
<dbReference type="InterPro" id="IPR050418">
    <property type="entry name" value="D-iso_2-hydroxyacid_DH_PdxB"/>
</dbReference>
<dbReference type="OrthoDB" id="9793626at2"/>
<dbReference type="AlphaFoldDB" id="A0A512IKE1"/>
<proteinExistence type="inferred from homology"/>
<evidence type="ECO:0000259" key="5">
    <source>
        <dbReference type="Pfam" id="PF00389"/>
    </source>
</evidence>
<dbReference type="Gene3D" id="3.40.50.720">
    <property type="entry name" value="NAD(P)-binding Rossmann-like Domain"/>
    <property type="match status" value="2"/>
</dbReference>
<dbReference type="GO" id="GO:0047545">
    <property type="term" value="F:(S)-2-hydroxyglutarate dehydrogenase activity"/>
    <property type="evidence" value="ECO:0007669"/>
    <property type="project" value="UniProtKB-ARBA"/>
</dbReference>
<organism evidence="7 8">
    <name type="scientific">Methylobacterium haplocladii</name>
    <dbReference type="NCBI Taxonomy" id="1176176"/>
    <lineage>
        <taxon>Bacteria</taxon>
        <taxon>Pseudomonadati</taxon>
        <taxon>Pseudomonadota</taxon>
        <taxon>Alphaproteobacteria</taxon>
        <taxon>Hyphomicrobiales</taxon>
        <taxon>Methylobacteriaceae</taxon>
        <taxon>Methylobacterium</taxon>
    </lineage>
</organism>
<feature type="domain" description="D-isomer specific 2-hydroxyacid dehydrogenase catalytic" evidence="5">
    <location>
        <begin position="29"/>
        <end position="312"/>
    </location>
</feature>
<dbReference type="GO" id="GO:0004617">
    <property type="term" value="F:phosphoglycerate dehydrogenase activity"/>
    <property type="evidence" value="ECO:0007669"/>
    <property type="project" value="UniProtKB-ARBA"/>
</dbReference>
<dbReference type="FunFam" id="3.40.50.720:FF:000041">
    <property type="entry name" value="D-3-phosphoglycerate dehydrogenase"/>
    <property type="match status" value="1"/>
</dbReference>
<dbReference type="InterPro" id="IPR029752">
    <property type="entry name" value="D-isomer_DH_CS1"/>
</dbReference>
<dbReference type="GO" id="GO:0051287">
    <property type="term" value="F:NAD binding"/>
    <property type="evidence" value="ECO:0007669"/>
    <property type="project" value="InterPro"/>
</dbReference>
<feature type="domain" description="D-isomer specific 2-hydroxyacid dehydrogenase NAD-binding" evidence="6">
    <location>
        <begin position="107"/>
        <end position="282"/>
    </location>
</feature>
<dbReference type="SUPFAM" id="SSF51735">
    <property type="entry name" value="NAD(P)-binding Rossmann-fold domains"/>
    <property type="match status" value="1"/>
</dbReference>
<keyword evidence="8" id="KW-1185">Reference proteome</keyword>
<dbReference type="CDD" id="cd12162">
    <property type="entry name" value="2-Hacid_dh_4"/>
    <property type="match status" value="1"/>
</dbReference>
<dbReference type="InterPro" id="IPR036291">
    <property type="entry name" value="NAD(P)-bd_dom_sf"/>
</dbReference>
<sequence>MSKKVVFLDRESLDAKVRAFGFPHDYKEYDSTWTPEEIVERLQGAEIALINKVPMRADVLKQLPDLKLIAVAATGTDVVDKKQAKEQGITVVNIRNYAFNTVPEHVIGLMFALRRAIVPYANSVRRGDWAKSSQFCYFDYPIHDIAGSTLGIVGYGALGKSIGKLAEALGMKVIAYDVFEQPGLVDFDTILRDSDVITLHVPLTPDTKGLIGAEQLKKMKKHALLINTARGGLVDEEALVEALKSGTIGGAGFDVVAQEPPKNGNILCEQDLPNLIVTPHVAWASKEAMQILADQLVDNVEAYVAGKPQNVVEA</sequence>